<dbReference type="GO" id="GO:0006508">
    <property type="term" value="P:proteolysis"/>
    <property type="evidence" value="ECO:0007669"/>
    <property type="project" value="InterPro"/>
</dbReference>
<dbReference type="Pfam" id="PF03572">
    <property type="entry name" value="Peptidase_S41"/>
    <property type="match status" value="1"/>
</dbReference>
<organism evidence="4 5">
    <name type="scientific">Botryosphaeria dothidea</name>
    <dbReference type="NCBI Taxonomy" id="55169"/>
    <lineage>
        <taxon>Eukaryota</taxon>
        <taxon>Fungi</taxon>
        <taxon>Dikarya</taxon>
        <taxon>Ascomycota</taxon>
        <taxon>Pezizomycotina</taxon>
        <taxon>Dothideomycetes</taxon>
        <taxon>Dothideomycetes incertae sedis</taxon>
        <taxon>Botryosphaeriales</taxon>
        <taxon>Botryosphaeriaceae</taxon>
        <taxon>Botryosphaeria</taxon>
    </lineage>
</organism>
<comment type="caution">
    <text evidence="4">The sequence shown here is derived from an EMBL/GenBank/DDBJ whole genome shotgun (WGS) entry which is preliminary data.</text>
</comment>
<dbReference type="PANTHER" id="PTHR37049">
    <property type="entry name" value="PEPTIDASE S41 FAMILY PROTEIN"/>
    <property type="match status" value="1"/>
</dbReference>
<dbReference type="OrthoDB" id="27214at2759"/>
<dbReference type="InterPro" id="IPR052766">
    <property type="entry name" value="S41A_metabolite_peptidase"/>
</dbReference>
<dbReference type="InterPro" id="IPR005151">
    <property type="entry name" value="Tail-specific_protease"/>
</dbReference>
<feature type="domain" description="Tail specific protease" evidence="2">
    <location>
        <begin position="413"/>
        <end position="633"/>
    </location>
</feature>
<evidence type="ECO:0000259" key="3">
    <source>
        <dbReference type="Pfam" id="PF23658"/>
    </source>
</evidence>
<reference evidence="4" key="1">
    <citation type="submission" date="2020-04" db="EMBL/GenBank/DDBJ databases">
        <title>Genome Assembly and Annotation of Botryosphaeria dothidea sdau 11-99, a Latent Pathogen of Apple Fruit Ring Rot in China.</title>
        <authorList>
            <person name="Yu C."/>
            <person name="Diao Y."/>
            <person name="Lu Q."/>
            <person name="Zhao J."/>
            <person name="Cui S."/>
            <person name="Peng C."/>
            <person name="He B."/>
            <person name="Liu H."/>
        </authorList>
    </citation>
    <scope>NUCLEOTIDE SEQUENCE [LARGE SCALE GENOMIC DNA]</scope>
    <source>
        <strain evidence="4">Sdau11-99</strain>
    </source>
</reference>
<feature type="chain" id="PRO_5034370305" evidence="1">
    <location>
        <begin position="20"/>
        <end position="801"/>
    </location>
</feature>
<dbReference type="SUPFAM" id="SSF52096">
    <property type="entry name" value="ClpP/crotonase"/>
    <property type="match status" value="1"/>
</dbReference>
<dbReference type="Pfam" id="PF23658">
    <property type="entry name" value="PDZ_CPAF_rel"/>
    <property type="match status" value="1"/>
</dbReference>
<dbReference type="GO" id="GO:0008236">
    <property type="term" value="F:serine-type peptidase activity"/>
    <property type="evidence" value="ECO:0007669"/>
    <property type="project" value="InterPro"/>
</dbReference>
<feature type="signal peptide" evidence="1">
    <location>
        <begin position="1"/>
        <end position="19"/>
    </location>
</feature>
<dbReference type="PANTHER" id="PTHR37049:SF4">
    <property type="entry name" value="RHODANESE DOMAIN-CONTAINING PROTEIN"/>
    <property type="match status" value="1"/>
</dbReference>
<keyword evidence="1" id="KW-0732">Signal</keyword>
<dbReference type="InterPro" id="IPR056186">
    <property type="entry name" value="PDZ_CPAF-rel"/>
</dbReference>
<name>A0A8H4NG07_9PEZI</name>
<sequence>MKFPSLLLVALTLAASAVASPLTTTSHVACPDVTPAPSIEARQNVTGPSPCSIVSSIVNNDQSTATPTVPARLAYDCIMSAPLNKTAAIELIEAMKPYIVWQSTQAYLKDPPAEYAEKVQPAVDIYAGLDDIANKVNSDAFIGEYEFGWALYTLIQSAHDGHLVYVPDSIGAIFTWGRPISLVSISEDGQKLPAPFVYEDILAASFTNSTYTPSAILKIDDQDSATYLQELSQHGSLQDRDALYNNVMYELAQIQLGTTGASTGMFSGGGRGRFVYPGPETKLEFANGTTKTFENFARVLVSFRGIENGTALSDNYFLYDSGTASASAQAMAQDAKDKSRIQAFANMNIDAPKESEPDNDLDFNMAVAAAEASSTSSRVARPTAAPGYPEPVIYQRNNLIAGYYLEGEEFSDVAVLVVPSFVSSAYAEIEFQRIGTQFIQQAKADGKTKMIIDLSANGGGTILQGYDLFKQFFPSILPYGGTRLRAHEALDLIGQKFSYLSDGFPRDPEIVQNNYTMADIVSSVFNYRTDVDEKYENFESWPDKFGPVENHGDNFTSVIRWNMSDPLNILNSGGIEITGYGNRSNFTEQPFESANIVLLYDGYCASTCAIFSEFMRQQGNVSAIALGGRPQYGEQQAVGGVKGFNNFNWAAIQQWVYEAYENANPEEQAQYNASYQANYASYVPFNRAAIDPNINVRDGLREGDATGTPLQFTYEPADCRIFYTAEMTVDVTAVWKAAAQSKWGEASHCVTGTPGYKRGDHLTRRAKVPRKVKRDTSFEKSLRLFTDITAIRFDGDAFMMP</sequence>
<dbReference type="InterPro" id="IPR029045">
    <property type="entry name" value="ClpP/crotonase-like_dom_sf"/>
</dbReference>
<dbReference type="AlphaFoldDB" id="A0A8H4NG07"/>
<gene>
    <name evidence="4" type="ORF">GTA08_BOTSDO00217</name>
</gene>
<protein>
    <submittedName>
        <fullName evidence="4">Peptidase s41 family protein</fullName>
    </submittedName>
</protein>
<keyword evidence="5" id="KW-1185">Reference proteome</keyword>
<dbReference type="Proteomes" id="UP000572817">
    <property type="component" value="Unassembled WGS sequence"/>
</dbReference>
<evidence type="ECO:0000313" key="4">
    <source>
        <dbReference type="EMBL" id="KAF4313617.1"/>
    </source>
</evidence>
<proteinExistence type="predicted"/>
<dbReference type="Gene3D" id="3.90.226.10">
    <property type="entry name" value="2-enoyl-CoA Hydratase, Chain A, domain 1"/>
    <property type="match status" value="1"/>
</dbReference>
<accession>A0A8H4NG07</accession>
<evidence type="ECO:0000313" key="5">
    <source>
        <dbReference type="Proteomes" id="UP000572817"/>
    </source>
</evidence>
<feature type="domain" description="CPAF-like PDZ" evidence="3">
    <location>
        <begin position="175"/>
        <end position="303"/>
    </location>
</feature>
<evidence type="ECO:0000256" key="1">
    <source>
        <dbReference type="SAM" id="SignalP"/>
    </source>
</evidence>
<dbReference type="EMBL" id="WWBZ02000001">
    <property type="protein sequence ID" value="KAF4313617.1"/>
    <property type="molecule type" value="Genomic_DNA"/>
</dbReference>
<evidence type="ECO:0000259" key="2">
    <source>
        <dbReference type="Pfam" id="PF03572"/>
    </source>
</evidence>